<dbReference type="PANTHER" id="PTHR44051">
    <property type="entry name" value="GLUTATHIONE S-TRANSFERASE-RELATED"/>
    <property type="match status" value="1"/>
</dbReference>
<evidence type="ECO:0000259" key="3">
    <source>
        <dbReference type="PROSITE" id="PS50404"/>
    </source>
</evidence>
<dbReference type="InterPro" id="IPR004045">
    <property type="entry name" value="Glutathione_S-Trfase_N"/>
</dbReference>
<dbReference type="Pfam" id="PF13410">
    <property type="entry name" value="GST_C_2"/>
    <property type="match status" value="1"/>
</dbReference>
<feature type="domain" description="GST N-terminal" evidence="3">
    <location>
        <begin position="1"/>
        <end position="80"/>
    </location>
</feature>
<dbReference type="AlphaFoldDB" id="A0AAP2G3V9"/>
<comment type="caution">
    <text evidence="5">The sequence shown here is derived from an EMBL/GenBank/DDBJ whole genome shotgun (WGS) entry which is preliminary data.</text>
</comment>
<evidence type="ECO:0000256" key="1">
    <source>
        <dbReference type="ARBA" id="ARBA00007409"/>
    </source>
</evidence>
<dbReference type="PROSITE" id="PS50404">
    <property type="entry name" value="GST_NTER"/>
    <property type="match status" value="1"/>
</dbReference>
<dbReference type="SUPFAM" id="SSF52833">
    <property type="entry name" value="Thioredoxin-like"/>
    <property type="match status" value="1"/>
</dbReference>
<dbReference type="SUPFAM" id="SSF47616">
    <property type="entry name" value="GST C-terminal domain-like"/>
    <property type="match status" value="1"/>
</dbReference>
<evidence type="ECO:0000313" key="6">
    <source>
        <dbReference type="Proteomes" id="UP001315686"/>
    </source>
</evidence>
<dbReference type="EMBL" id="JADQAZ010000001">
    <property type="protein sequence ID" value="MBT0957238.1"/>
    <property type="molecule type" value="Genomic_DNA"/>
</dbReference>
<dbReference type="InterPro" id="IPR040079">
    <property type="entry name" value="Glutathione_S-Trfase"/>
</dbReference>
<comment type="similarity">
    <text evidence="1">Belongs to the GST superfamily.</text>
</comment>
<dbReference type="PROSITE" id="PS50405">
    <property type="entry name" value="GST_CTER"/>
    <property type="match status" value="1"/>
</dbReference>
<dbReference type="RefSeq" id="WP_327793414.1">
    <property type="nucleotide sequence ID" value="NZ_JADQAZ010000001.1"/>
</dbReference>
<protein>
    <submittedName>
        <fullName evidence="5">Glutathione S-transferase N-terminal domain-containing protein</fullName>
    </submittedName>
</protein>
<dbReference type="Gene3D" id="1.20.1050.10">
    <property type="match status" value="1"/>
</dbReference>
<accession>A0AAP2G3V9</accession>
<dbReference type="SFLD" id="SFLDG01150">
    <property type="entry name" value="Main.1:_Beta-like"/>
    <property type="match status" value="1"/>
</dbReference>
<dbReference type="SFLD" id="SFLDG00358">
    <property type="entry name" value="Main_(cytGST)"/>
    <property type="match status" value="1"/>
</dbReference>
<sequence length="212" mass="23483">MQLLGRATSVNVQKVLWALAELGIAYDREDMGGAFGGLETEAYGAMNPNRRVPTLIDGDLVIWESNAVVRYLAQNYGNGALAGANAADRVRADMWMEWFQNNCYADVIALFYQTVRLPASQRDPAKRDAAAQSLTKTLGMLEDHLAGNSFVAGEALSMGDIIIGSFLYRYYTMDFTRADLPNLAAYYARLTERAAYRSTVMTSYESLRAKES</sequence>
<dbReference type="InterPro" id="IPR036282">
    <property type="entry name" value="Glutathione-S-Trfase_C_sf"/>
</dbReference>
<dbReference type="InterPro" id="IPR036249">
    <property type="entry name" value="Thioredoxin-like_sf"/>
</dbReference>
<reference evidence="5 6" key="1">
    <citation type="journal article" date="2021" name="Arch. Microbiol.">
        <title>Harenicola maris gen. nov., sp. nov. isolated from the Sea of Japan shallow sediments.</title>
        <authorList>
            <person name="Romanenko L.A."/>
            <person name="Kurilenko V.V."/>
            <person name="Chernysheva N.Y."/>
            <person name="Tekutyeva L.A."/>
            <person name="Velansky P.V."/>
            <person name="Svetashev V.I."/>
            <person name="Isaeva M.P."/>
        </authorList>
    </citation>
    <scope>NUCLEOTIDE SEQUENCE [LARGE SCALE GENOMIC DNA]</scope>
    <source>
        <strain evidence="5 6">KMM 3653</strain>
    </source>
</reference>
<proteinExistence type="inferred from homology"/>
<dbReference type="PANTHER" id="PTHR44051:SF19">
    <property type="entry name" value="DISULFIDE-BOND OXIDOREDUCTASE YFCG"/>
    <property type="match status" value="1"/>
</dbReference>
<organism evidence="5 6">
    <name type="scientific">Harenicola maris</name>
    <dbReference type="NCBI Taxonomy" id="2841044"/>
    <lineage>
        <taxon>Bacteria</taxon>
        <taxon>Pseudomonadati</taxon>
        <taxon>Pseudomonadota</taxon>
        <taxon>Alphaproteobacteria</taxon>
        <taxon>Rhodobacterales</taxon>
        <taxon>Paracoccaceae</taxon>
        <taxon>Harenicola</taxon>
    </lineage>
</organism>
<dbReference type="Gene3D" id="3.40.30.10">
    <property type="entry name" value="Glutaredoxin"/>
    <property type="match status" value="1"/>
</dbReference>
<keyword evidence="2" id="KW-0808">Transferase</keyword>
<dbReference type="SFLD" id="SFLDS00019">
    <property type="entry name" value="Glutathione_Transferase_(cytos"/>
    <property type="match status" value="1"/>
</dbReference>
<dbReference type="Pfam" id="PF13417">
    <property type="entry name" value="GST_N_3"/>
    <property type="match status" value="1"/>
</dbReference>
<evidence type="ECO:0000259" key="4">
    <source>
        <dbReference type="PROSITE" id="PS50405"/>
    </source>
</evidence>
<dbReference type="CDD" id="cd03047">
    <property type="entry name" value="GST_N_2"/>
    <property type="match status" value="1"/>
</dbReference>
<dbReference type="InterPro" id="IPR010987">
    <property type="entry name" value="Glutathione-S-Trfase_C-like"/>
</dbReference>
<name>A0AAP2G3V9_9RHOB</name>
<dbReference type="GO" id="GO:0016740">
    <property type="term" value="F:transferase activity"/>
    <property type="evidence" value="ECO:0007669"/>
    <property type="project" value="UniProtKB-KW"/>
</dbReference>
<feature type="domain" description="GST C-terminal" evidence="4">
    <location>
        <begin position="85"/>
        <end position="212"/>
    </location>
</feature>
<evidence type="ECO:0000313" key="5">
    <source>
        <dbReference type="EMBL" id="MBT0957238.1"/>
    </source>
</evidence>
<gene>
    <name evidence="5" type="ORF">IV417_07570</name>
</gene>
<dbReference type="FunFam" id="3.40.30.10:FF:000039">
    <property type="entry name" value="Glutathione S-transferase domain"/>
    <property type="match status" value="1"/>
</dbReference>
<evidence type="ECO:0000256" key="2">
    <source>
        <dbReference type="ARBA" id="ARBA00022679"/>
    </source>
</evidence>
<dbReference type="Proteomes" id="UP001315686">
    <property type="component" value="Unassembled WGS sequence"/>
</dbReference>
<keyword evidence="6" id="KW-1185">Reference proteome</keyword>